<protein>
    <submittedName>
        <fullName evidence="1">Uncharacterized protein</fullName>
    </submittedName>
</protein>
<proteinExistence type="predicted"/>
<evidence type="ECO:0000313" key="2">
    <source>
        <dbReference type="Proteomes" id="UP001295684"/>
    </source>
</evidence>
<name>A0AAD1XJQ8_EUPCR</name>
<evidence type="ECO:0000313" key="1">
    <source>
        <dbReference type="EMBL" id="CAI2373918.1"/>
    </source>
</evidence>
<comment type="caution">
    <text evidence="1">The sequence shown here is derived from an EMBL/GenBank/DDBJ whole genome shotgun (WGS) entry which is preliminary data.</text>
</comment>
<dbReference type="EMBL" id="CAMPGE010015286">
    <property type="protein sequence ID" value="CAI2373918.1"/>
    <property type="molecule type" value="Genomic_DNA"/>
</dbReference>
<gene>
    <name evidence="1" type="ORF">ECRASSUSDP1_LOCUS15267</name>
</gene>
<dbReference type="AlphaFoldDB" id="A0AAD1XJQ8"/>
<keyword evidence="2" id="KW-1185">Reference proteome</keyword>
<dbReference type="Proteomes" id="UP001295684">
    <property type="component" value="Unassembled WGS sequence"/>
</dbReference>
<accession>A0AAD1XJQ8</accession>
<reference evidence="1" key="1">
    <citation type="submission" date="2023-07" db="EMBL/GenBank/DDBJ databases">
        <authorList>
            <consortium name="AG Swart"/>
            <person name="Singh M."/>
            <person name="Singh A."/>
            <person name="Seah K."/>
            <person name="Emmerich C."/>
        </authorList>
    </citation>
    <scope>NUCLEOTIDE SEQUENCE</scope>
    <source>
        <strain evidence="1">DP1</strain>
    </source>
</reference>
<organism evidence="1 2">
    <name type="scientific">Euplotes crassus</name>
    <dbReference type="NCBI Taxonomy" id="5936"/>
    <lineage>
        <taxon>Eukaryota</taxon>
        <taxon>Sar</taxon>
        <taxon>Alveolata</taxon>
        <taxon>Ciliophora</taxon>
        <taxon>Intramacronucleata</taxon>
        <taxon>Spirotrichea</taxon>
        <taxon>Hypotrichia</taxon>
        <taxon>Euplotida</taxon>
        <taxon>Euplotidae</taxon>
        <taxon>Moneuplotes</taxon>
    </lineage>
</organism>
<sequence>MSNYFKPTLQLRPIPSNHNTSWDTSLKDHISDDFGKSTSSKKGKINLFSSRIKRTKYNAIMKNDSSFDYTLKPYLESISPTKPKRMVFKPKTVNNGSTINVKAKPLTGNGHISTQIISPDLMMDKSKSEKIDIFLPHRTMQGFQASKRGTHLSFIKANKEKFSKKNVFLHGISSNRMFSKSPEQKEVKQHKKNILFKAAKKGNKKLENMINSHLNMISKLECVTPKTAPILCKICGVNSSEKTSPSVVENINDERVLNLLKEVNTQDKFRTIQDPELGNLVAIKFIPMYQTSVHCLIVSVKTEDITKKEKEQILNHLALMKSLLEIISI</sequence>